<dbReference type="AlphaFoldDB" id="A0A4V6I676"/>
<sequence length="98" mass="11564">MPTPNAIIPQQTLESTMQKFNYDEKKAKDLLEWHKDSSPLTKDENGLPKVFYHGTTLSSMKRFHKELKKPFEVFNTKDNLESCHIECVGTKYLVWIRY</sequence>
<dbReference type="EMBL" id="JRPJ02000005">
    <property type="protein sequence ID" value="TLE11502.1"/>
    <property type="molecule type" value="Genomic_DNA"/>
</dbReference>
<reference evidence="1 2" key="1">
    <citation type="journal article" date="2014" name="Genome Announc.">
        <title>Draft genome sequences of eight enterohepatic helicobacter species isolated from both laboratory and wild rodents.</title>
        <authorList>
            <person name="Sheh A."/>
            <person name="Shen Z."/>
            <person name="Fox J.G."/>
        </authorList>
    </citation>
    <scope>NUCLEOTIDE SEQUENCE [LARGE SCALE GENOMIC DNA]</scope>
    <source>
        <strain evidence="1 2">ATCC 49320</strain>
    </source>
</reference>
<evidence type="ECO:0000313" key="1">
    <source>
        <dbReference type="EMBL" id="TLE11502.1"/>
    </source>
</evidence>
<accession>A0A4V6I676</accession>
<organism evidence="1 2">
    <name type="scientific">Helicobacter bilis</name>
    <dbReference type="NCBI Taxonomy" id="37372"/>
    <lineage>
        <taxon>Bacteria</taxon>
        <taxon>Pseudomonadati</taxon>
        <taxon>Campylobacterota</taxon>
        <taxon>Epsilonproteobacteria</taxon>
        <taxon>Campylobacterales</taxon>
        <taxon>Helicobacteraceae</taxon>
        <taxon>Helicobacter</taxon>
    </lineage>
</organism>
<dbReference type="RefSeq" id="WP_138196166.1">
    <property type="nucleotide sequence ID" value="NZ_CAMCCI010000049.1"/>
</dbReference>
<protein>
    <submittedName>
        <fullName evidence="1">Uncharacterized protein</fullName>
    </submittedName>
</protein>
<evidence type="ECO:0000313" key="2">
    <source>
        <dbReference type="Proteomes" id="UP000029857"/>
    </source>
</evidence>
<name>A0A4V6I676_9HELI</name>
<comment type="caution">
    <text evidence="1">The sequence shown here is derived from an EMBL/GenBank/DDBJ whole genome shotgun (WGS) entry which is preliminary data.</text>
</comment>
<dbReference type="Proteomes" id="UP000029857">
    <property type="component" value="Unassembled WGS sequence"/>
</dbReference>
<proteinExistence type="predicted"/>
<gene>
    <name evidence="1" type="ORF">LS79_002360</name>
</gene>